<protein>
    <submittedName>
        <fullName evidence="3">Outer membrane protein OmpU</fullName>
    </submittedName>
</protein>
<dbReference type="InterPro" id="IPR023614">
    <property type="entry name" value="Porin_dom_sf"/>
</dbReference>
<dbReference type="OrthoDB" id="6758483at2"/>
<accession>A0A286GHQ5</accession>
<sequence length="356" mass="36725">MKQLLLASSALVLAAAVVSPASAAEKIKLGLGGKMEQYFGVVSQDDTAAFDPTVTGINTDTEVYFSGATTLDNGLTVGAMIQLEAQTNTGTPNADEQFAYIEGAFGQIQAGQKEGVHAQLAHEAPQYGLADDDVAAFFNPGNVLGAAYSNIVDTTVSSDDASVSYISPSLAGFSVGLTWTPTPGGALQANQETASHDQIEAAIAYNGEFSGVGIGADVAYIHTNSADVANLDDQTAWRAGLIVSYAGFEVGGSYLGLYDRGGLKDLDANAWNAGIGYKTGPFGVSLVYLQSDVELSATVDNDAEYRQWSLHGTYDMGPGVTLAAALFHATGELDFAAGNDVDADGTGGIVGLQLSF</sequence>
<dbReference type="Pfam" id="PF13609">
    <property type="entry name" value="Porin_4"/>
    <property type="match status" value="1"/>
</dbReference>
<feature type="domain" description="Porin" evidence="2">
    <location>
        <begin position="10"/>
        <end position="326"/>
    </location>
</feature>
<reference evidence="3 4" key="1">
    <citation type="submission" date="2017-09" db="EMBL/GenBank/DDBJ databases">
        <authorList>
            <person name="Ehlers B."/>
            <person name="Leendertz F.H."/>
        </authorList>
    </citation>
    <scope>NUCLEOTIDE SEQUENCE [LARGE SCALE GENOMIC DNA]</scope>
    <source>
        <strain evidence="3 4">USBA 140</strain>
    </source>
</reference>
<proteinExistence type="predicted"/>
<dbReference type="GO" id="GO:0016020">
    <property type="term" value="C:membrane"/>
    <property type="evidence" value="ECO:0007669"/>
    <property type="project" value="InterPro"/>
</dbReference>
<feature type="signal peptide" evidence="1">
    <location>
        <begin position="1"/>
        <end position="23"/>
    </location>
</feature>
<dbReference type="Gene3D" id="2.40.160.10">
    <property type="entry name" value="Porin"/>
    <property type="match status" value="1"/>
</dbReference>
<dbReference type="SUPFAM" id="SSF56935">
    <property type="entry name" value="Porins"/>
    <property type="match status" value="1"/>
</dbReference>
<evidence type="ECO:0000313" key="3">
    <source>
        <dbReference type="EMBL" id="SOD95065.1"/>
    </source>
</evidence>
<evidence type="ECO:0000259" key="2">
    <source>
        <dbReference type="Pfam" id="PF13609"/>
    </source>
</evidence>
<feature type="chain" id="PRO_5012448271" evidence="1">
    <location>
        <begin position="24"/>
        <end position="356"/>
    </location>
</feature>
<keyword evidence="4" id="KW-1185">Reference proteome</keyword>
<dbReference type="RefSeq" id="WP_097279171.1">
    <property type="nucleotide sequence ID" value="NZ_OCNJ01000004.1"/>
</dbReference>
<dbReference type="Proteomes" id="UP000219621">
    <property type="component" value="Unassembled WGS sequence"/>
</dbReference>
<evidence type="ECO:0000313" key="4">
    <source>
        <dbReference type="Proteomes" id="UP000219621"/>
    </source>
</evidence>
<organism evidence="3 4">
    <name type="scientific">Caenispirillum bisanense</name>
    <dbReference type="NCBI Taxonomy" id="414052"/>
    <lineage>
        <taxon>Bacteria</taxon>
        <taxon>Pseudomonadati</taxon>
        <taxon>Pseudomonadota</taxon>
        <taxon>Alphaproteobacteria</taxon>
        <taxon>Rhodospirillales</taxon>
        <taxon>Novispirillaceae</taxon>
        <taxon>Caenispirillum</taxon>
    </lineage>
</organism>
<dbReference type="AlphaFoldDB" id="A0A286GHQ5"/>
<gene>
    <name evidence="3" type="ORF">SAMN05421508_104214</name>
</gene>
<dbReference type="InterPro" id="IPR033900">
    <property type="entry name" value="Gram_neg_porin_domain"/>
</dbReference>
<name>A0A286GHQ5_9PROT</name>
<dbReference type="GO" id="GO:0015288">
    <property type="term" value="F:porin activity"/>
    <property type="evidence" value="ECO:0007669"/>
    <property type="project" value="InterPro"/>
</dbReference>
<evidence type="ECO:0000256" key="1">
    <source>
        <dbReference type="SAM" id="SignalP"/>
    </source>
</evidence>
<dbReference type="EMBL" id="OCNJ01000004">
    <property type="protein sequence ID" value="SOD95065.1"/>
    <property type="molecule type" value="Genomic_DNA"/>
</dbReference>
<keyword evidence="1" id="KW-0732">Signal</keyword>